<evidence type="ECO:0000259" key="5">
    <source>
        <dbReference type="Pfam" id="PF00107"/>
    </source>
</evidence>
<dbReference type="InterPro" id="IPR011032">
    <property type="entry name" value="GroES-like_sf"/>
</dbReference>
<evidence type="ECO:0000313" key="8">
    <source>
        <dbReference type="Proteomes" id="UP000017836"/>
    </source>
</evidence>
<keyword evidence="8" id="KW-1185">Reference proteome</keyword>
<dbReference type="FunFam" id="3.40.50.720:FF:000022">
    <property type="entry name" value="Cinnamyl alcohol dehydrogenase"/>
    <property type="match status" value="1"/>
</dbReference>
<dbReference type="Gramene" id="ERM97567">
    <property type="protein sequence ID" value="ERM97567"/>
    <property type="gene ID" value="AMTR_s01490p00005490"/>
</dbReference>
<dbReference type="Gene3D" id="3.90.180.10">
    <property type="entry name" value="Medium-chain alcohol dehydrogenases, catalytic domain"/>
    <property type="match status" value="1"/>
</dbReference>
<evidence type="ECO:0000256" key="2">
    <source>
        <dbReference type="ARBA" id="ARBA00022723"/>
    </source>
</evidence>
<dbReference type="Gene3D" id="3.40.50.720">
    <property type="entry name" value="NAD(P)-binding Rossmann-like Domain"/>
    <property type="match status" value="1"/>
</dbReference>
<dbReference type="InterPro" id="IPR013149">
    <property type="entry name" value="ADH-like_C"/>
</dbReference>
<keyword evidence="2" id="KW-0479">Metal-binding</keyword>
<feature type="non-terminal residue" evidence="7">
    <location>
        <position position="219"/>
    </location>
</feature>
<evidence type="ECO:0000256" key="3">
    <source>
        <dbReference type="ARBA" id="ARBA00022833"/>
    </source>
</evidence>
<reference evidence="8" key="1">
    <citation type="journal article" date="2013" name="Science">
        <title>The Amborella genome and the evolution of flowering plants.</title>
        <authorList>
            <consortium name="Amborella Genome Project"/>
        </authorList>
    </citation>
    <scope>NUCLEOTIDE SEQUENCE [LARGE SCALE GENOMIC DNA]</scope>
</reference>
<dbReference type="HOGENOM" id="CLU_026673_20_8_1"/>
<dbReference type="OMA" id="CPEMIWI"/>
<feature type="non-terminal residue" evidence="7">
    <location>
        <position position="1"/>
    </location>
</feature>
<dbReference type="GO" id="GO:0045551">
    <property type="term" value="F:cinnamyl-alcohol dehydrogenase activity"/>
    <property type="evidence" value="ECO:0000318"/>
    <property type="project" value="GO_Central"/>
</dbReference>
<dbReference type="PANTHER" id="PTHR42683">
    <property type="entry name" value="ALDEHYDE REDUCTASE"/>
    <property type="match status" value="1"/>
</dbReference>
<dbReference type="Pfam" id="PF08240">
    <property type="entry name" value="ADH_N"/>
    <property type="match status" value="1"/>
</dbReference>
<dbReference type="Proteomes" id="UP000017836">
    <property type="component" value="Unassembled WGS sequence"/>
</dbReference>
<keyword evidence="3" id="KW-0862">Zinc</keyword>
<name>U5CUJ8_AMBTC</name>
<dbReference type="eggNOG" id="KOG0023">
    <property type="taxonomic scope" value="Eukaryota"/>
</dbReference>
<dbReference type="STRING" id="13333.U5CUJ8"/>
<dbReference type="GO" id="GO:0046872">
    <property type="term" value="F:metal ion binding"/>
    <property type="evidence" value="ECO:0007669"/>
    <property type="project" value="UniProtKB-KW"/>
</dbReference>
<dbReference type="Pfam" id="PF00107">
    <property type="entry name" value="ADH_zinc_N"/>
    <property type="match status" value="1"/>
</dbReference>
<keyword evidence="4" id="KW-0560">Oxidoreductase</keyword>
<evidence type="ECO:0000313" key="7">
    <source>
        <dbReference type="EMBL" id="ERM97567.1"/>
    </source>
</evidence>
<evidence type="ECO:0000256" key="1">
    <source>
        <dbReference type="ARBA" id="ARBA00001947"/>
    </source>
</evidence>
<feature type="domain" description="Alcohol dehydrogenase-like N-terminal" evidence="6">
    <location>
        <begin position="1"/>
        <end position="83"/>
    </location>
</feature>
<comment type="cofactor">
    <cofactor evidence="1">
        <name>Zn(2+)</name>
        <dbReference type="ChEBI" id="CHEBI:29105"/>
    </cofactor>
</comment>
<dbReference type="SUPFAM" id="SSF51735">
    <property type="entry name" value="NAD(P)-binding Rossmann-fold domains"/>
    <property type="match status" value="1"/>
</dbReference>
<organism evidence="7 8">
    <name type="scientific">Amborella trichopoda</name>
    <dbReference type="NCBI Taxonomy" id="13333"/>
    <lineage>
        <taxon>Eukaryota</taxon>
        <taxon>Viridiplantae</taxon>
        <taxon>Streptophyta</taxon>
        <taxon>Embryophyta</taxon>
        <taxon>Tracheophyta</taxon>
        <taxon>Spermatophyta</taxon>
        <taxon>Magnoliopsida</taxon>
        <taxon>Amborellales</taxon>
        <taxon>Amborellaceae</taxon>
        <taxon>Amborella</taxon>
    </lineage>
</organism>
<dbReference type="EMBL" id="KI396054">
    <property type="protein sequence ID" value="ERM97567.1"/>
    <property type="molecule type" value="Genomic_DNA"/>
</dbReference>
<sequence length="219" mass="24074">HEIVGVVTETGSDAKEFKVEDKVGVGCLVGACQTCEYCKQSLENLCSKMIMTFNSTDTDGTMTYGGYSDKIVVHKRFVYRIPENLPLDASAPLLCAGTTVYSPMKYYGLTEPGRHLGVVGLGGLGHVAVKFAKAFGLKVAVISTSPSKEREAIERLKADKFLVSRDSEQMQVAMGTMDYILDTVSAYHELLPLINLLKPNGKLSQRSRCNFLLCHYYLV</sequence>
<feature type="domain" description="Alcohol dehydrogenase-like C-terminal" evidence="5">
    <location>
        <begin position="123"/>
        <end position="204"/>
    </location>
</feature>
<protein>
    <submittedName>
        <fullName evidence="7">Uncharacterized protein</fullName>
    </submittedName>
</protein>
<dbReference type="SUPFAM" id="SSF50129">
    <property type="entry name" value="GroES-like"/>
    <property type="match status" value="1"/>
</dbReference>
<evidence type="ECO:0000256" key="4">
    <source>
        <dbReference type="ARBA" id="ARBA00023002"/>
    </source>
</evidence>
<dbReference type="AlphaFoldDB" id="U5CUJ8"/>
<gene>
    <name evidence="7" type="ORF">AMTR_s01490p00005490</name>
</gene>
<evidence type="ECO:0000259" key="6">
    <source>
        <dbReference type="Pfam" id="PF08240"/>
    </source>
</evidence>
<proteinExistence type="predicted"/>
<dbReference type="InterPro" id="IPR036291">
    <property type="entry name" value="NAD(P)-bd_dom_sf"/>
</dbReference>
<dbReference type="InterPro" id="IPR013154">
    <property type="entry name" value="ADH-like_N"/>
</dbReference>
<accession>U5CUJ8</accession>
<dbReference type="InterPro" id="IPR047109">
    <property type="entry name" value="CAD-like"/>
</dbReference>
<dbReference type="GO" id="GO:0009809">
    <property type="term" value="P:lignin biosynthetic process"/>
    <property type="evidence" value="ECO:0000318"/>
    <property type="project" value="GO_Central"/>
</dbReference>